<dbReference type="PANTHER" id="PTHR44042">
    <property type="entry name" value="DUPLICATED HOMEODOMAIN-LIKE SUPERFAMILY PROTEIN-RELATED"/>
    <property type="match status" value="1"/>
</dbReference>
<evidence type="ECO:0000259" key="7">
    <source>
        <dbReference type="PROSITE" id="PS50090"/>
    </source>
</evidence>
<keyword evidence="2" id="KW-0805">Transcription regulation</keyword>
<organism evidence="10 11">
    <name type="scientific">Arabis nemorensis</name>
    <dbReference type="NCBI Taxonomy" id="586526"/>
    <lineage>
        <taxon>Eukaryota</taxon>
        <taxon>Viridiplantae</taxon>
        <taxon>Streptophyta</taxon>
        <taxon>Embryophyta</taxon>
        <taxon>Tracheophyta</taxon>
        <taxon>Spermatophyta</taxon>
        <taxon>Magnoliopsida</taxon>
        <taxon>eudicotyledons</taxon>
        <taxon>Gunneridae</taxon>
        <taxon>Pentapetalae</taxon>
        <taxon>rosids</taxon>
        <taxon>malvids</taxon>
        <taxon>Brassicales</taxon>
        <taxon>Brassicaceae</taxon>
        <taxon>Arabideae</taxon>
        <taxon>Arabis</taxon>
    </lineage>
</organism>
<feature type="region of interest" description="Disordered" evidence="6">
    <location>
        <begin position="170"/>
        <end position="195"/>
    </location>
</feature>
<dbReference type="GO" id="GO:0003677">
    <property type="term" value="F:DNA binding"/>
    <property type="evidence" value="ECO:0007669"/>
    <property type="project" value="UniProtKB-KW"/>
</dbReference>
<feature type="domain" description="SANT" evidence="8">
    <location>
        <begin position="1"/>
        <end position="40"/>
    </location>
</feature>
<keyword evidence="4" id="KW-0804">Transcription</keyword>
<dbReference type="InterPro" id="IPR017884">
    <property type="entry name" value="SANT_dom"/>
</dbReference>
<protein>
    <recommendedName>
        <fullName evidence="12">HTH myb-type domain-containing protein</fullName>
    </recommendedName>
</protein>
<dbReference type="CDD" id="cd00167">
    <property type="entry name" value="SANT"/>
    <property type="match status" value="1"/>
</dbReference>
<evidence type="ECO:0000256" key="1">
    <source>
        <dbReference type="ARBA" id="ARBA00004123"/>
    </source>
</evidence>
<dbReference type="Proteomes" id="UP000489600">
    <property type="component" value="Unassembled WGS sequence"/>
</dbReference>
<evidence type="ECO:0000256" key="2">
    <source>
        <dbReference type="ARBA" id="ARBA00023015"/>
    </source>
</evidence>
<reference evidence="10" key="1">
    <citation type="submission" date="2019-07" db="EMBL/GenBank/DDBJ databases">
        <authorList>
            <person name="Dittberner H."/>
        </authorList>
    </citation>
    <scope>NUCLEOTIDE SEQUENCE [LARGE SCALE GENOMIC DNA]</scope>
</reference>
<name>A0A565CU99_9BRAS</name>
<dbReference type="InterPro" id="IPR006447">
    <property type="entry name" value="Myb_dom_plants"/>
</dbReference>
<dbReference type="FunFam" id="1.10.10.60:FF:000009">
    <property type="entry name" value="transcription factor MYB1R1"/>
    <property type="match status" value="1"/>
</dbReference>
<accession>A0A565CU99</accession>
<dbReference type="SUPFAM" id="SSF46689">
    <property type="entry name" value="Homeodomain-like"/>
    <property type="match status" value="2"/>
</dbReference>
<dbReference type="Gene3D" id="1.10.10.60">
    <property type="entry name" value="Homeodomain-like"/>
    <property type="match status" value="2"/>
</dbReference>
<comment type="caution">
    <text evidence="10">The sequence shown here is derived from an EMBL/GenBank/DDBJ whole genome shotgun (WGS) entry which is preliminary data.</text>
</comment>
<sequence>MEWTRDDDKRFEMALVQFSDDFQKLAVSLNKPVEEVTKYYEALVHDVDLIESGRAIVPDYVDYLSPTEARQISSSQSKSREKEKKNKGIAWSEVEHRKFLKGLKKYGKGDWKSISRNFVPTRTSTQVASHAQKYFLRQAPGSKARKRSSIHDTTWVNHADNSVNDTVFESEFDSMSQPQLGEQIPQKHFDNSYKH</sequence>
<dbReference type="InterPro" id="IPR017930">
    <property type="entry name" value="Myb_dom"/>
</dbReference>
<dbReference type="OrthoDB" id="118550at2759"/>
<keyword evidence="5" id="KW-0539">Nucleus</keyword>
<feature type="compositionally biased region" description="Polar residues" evidence="6">
    <location>
        <begin position="170"/>
        <end position="180"/>
    </location>
</feature>
<dbReference type="PROSITE" id="PS51293">
    <property type="entry name" value="SANT"/>
    <property type="match status" value="2"/>
</dbReference>
<evidence type="ECO:0000313" key="11">
    <source>
        <dbReference type="Proteomes" id="UP000489600"/>
    </source>
</evidence>
<dbReference type="PANTHER" id="PTHR44042:SF15">
    <property type="entry name" value="DUPLICATED HOMEODOMAIN-LIKE SUPERFAMILY PROTEIN"/>
    <property type="match status" value="1"/>
</dbReference>
<dbReference type="InterPro" id="IPR001005">
    <property type="entry name" value="SANT/Myb"/>
</dbReference>
<keyword evidence="3" id="KW-0238">DNA-binding</keyword>
<gene>
    <name evidence="10" type="ORF">ANE_LOCUS27683</name>
</gene>
<dbReference type="SMART" id="SM00717">
    <property type="entry name" value="SANT"/>
    <property type="match status" value="2"/>
</dbReference>
<dbReference type="PROSITE" id="PS51294">
    <property type="entry name" value="HTH_MYB"/>
    <property type="match status" value="1"/>
</dbReference>
<evidence type="ECO:0008006" key="12">
    <source>
        <dbReference type="Google" id="ProtNLM"/>
    </source>
</evidence>
<feature type="compositionally biased region" description="Basic and acidic residues" evidence="6">
    <location>
        <begin position="185"/>
        <end position="195"/>
    </location>
</feature>
<feature type="domain" description="HTH myb-type" evidence="9">
    <location>
        <begin position="82"/>
        <end position="139"/>
    </location>
</feature>
<evidence type="ECO:0000259" key="8">
    <source>
        <dbReference type="PROSITE" id="PS51293"/>
    </source>
</evidence>
<feature type="domain" description="Myb-like" evidence="7">
    <location>
        <begin position="83"/>
        <end position="135"/>
    </location>
</feature>
<proteinExistence type="predicted"/>
<dbReference type="AlphaFoldDB" id="A0A565CU99"/>
<dbReference type="EMBL" id="CABITT030000008">
    <property type="protein sequence ID" value="VVB17239.1"/>
    <property type="molecule type" value="Genomic_DNA"/>
</dbReference>
<comment type="subcellular location">
    <subcellularLocation>
        <location evidence="1">Nucleus</location>
    </subcellularLocation>
</comment>
<dbReference type="PROSITE" id="PS50090">
    <property type="entry name" value="MYB_LIKE"/>
    <property type="match status" value="1"/>
</dbReference>
<evidence type="ECO:0000313" key="10">
    <source>
        <dbReference type="EMBL" id="VVB17239.1"/>
    </source>
</evidence>
<feature type="domain" description="SANT" evidence="8">
    <location>
        <begin position="91"/>
        <end position="139"/>
    </location>
</feature>
<evidence type="ECO:0000256" key="6">
    <source>
        <dbReference type="SAM" id="MobiDB-lite"/>
    </source>
</evidence>
<dbReference type="NCBIfam" id="TIGR01557">
    <property type="entry name" value="myb_SHAQKYF"/>
    <property type="match status" value="1"/>
</dbReference>
<dbReference type="Pfam" id="PF00249">
    <property type="entry name" value="Myb_DNA-binding"/>
    <property type="match status" value="1"/>
</dbReference>
<dbReference type="GO" id="GO:0010468">
    <property type="term" value="P:regulation of gene expression"/>
    <property type="evidence" value="ECO:0007669"/>
    <property type="project" value="UniProtKB-ARBA"/>
</dbReference>
<keyword evidence="11" id="KW-1185">Reference proteome</keyword>
<dbReference type="InterPro" id="IPR009057">
    <property type="entry name" value="Homeodomain-like_sf"/>
</dbReference>
<evidence type="ECO:0000256" key="3">
    <source>
        <dbReference type="ARBA" id="ARBA00023125"/>
    </source>
</evidence>
<dbReference type="GO" id="GO:0005634">
    <property type="term" value="C:nucleus"/>
    <property type="evidence" value="ECO:0007669"/>
    <property type="project" value="UniProtKB-SubCell"/>
</dbReference>
<evidence type="ECO:0000256" key="4">
    <source>
        <dbReference type="ARBA" id="ARBA00023163"/>
    </source>
</evidence>
<evidence type="ECO:0000259" key="9">
    <source>
        <dbReference type="PROSITE" id="PS51294"/>
    </source>
</evidence>
<evidence type="ECO:0000256" key="5">
    <source>
        <dbReference type="ARBA" id="ARBA00023242"/>
    </source>
</evidence>